<dbReference type="GO" id="GO:0016887">
    <property type="term" value="F:ATP hydrolysis activity"/>
    <property type="evidence" value="ECO:0007669"/>
    <property type="project" value="InterPro"/>
</dbReference>
<dbReference type="RefSeq" id="WP_115642311.1">
    <property type="nucleotide sequence ID" value="NZ_UFWZ01000001.1"/>
</dbReference>
<dbReference type="Proteomes" id="UP000254664">
    <property type="component" value="Unassembled WGS sequence"/>
</dbReference>
<evidence type="ECO:0000313" key="7">
    <source>
        <dbReference type="Proteomes" id="UP000254664"/>
    </source>
</evidence>
<dbReference type="OrthoDB" id="9809205at2"/>
<dbReference type="PANTHER" id="PTHR43335:SF4">
    <property type="entry name" value="ABC TRANSPORTER, ATP-BINDING PROTEIN"/>
    <property type="match status" value="1"/>
</dbReference>
<evidence type="ECO:0000256" key="1">
    <source>
        <dbReference type="ARBA" id="ARBA00005417"/>
    </source>
</evidence>
<gene>
    <name evidence="6" type="primary">drrA_5</name>
    <name evidence="6" type="ORF">NCTC9836_02914</name>
</gene>
<proteinExistence type="inferred from homology"/>
<dbReference type="InterPro" id="IPR027417">
    <property type="entry name" value="P-loop_NTPase"/>
</dbReference>
<evidence type="ECO:0000256" key="3">
    <source>
        <dbReference type="ARBA" id="ARBA00022741"/>
    </source>
</evidence>
<dbReference type="PROSITE" id="PS00211">
    <property type="entry name" value="ABC_TRANSPORTER_1"/>
    <property type="match status" value="1"/>
</dbReference>
<keyword evidence="4" id="KW-0067">ATP-binding</keyword>
<dbReference type="InterPro" id="IPR003439">
    <property type="entry name" value="ABC_transporter-like_ATP-bd"/>
</dbReference>
<evidence type="ECO:0000256" key="4">
    <source>
        <dbReference type="ARBA" id="ARBA00022840"/>
    </source>
</evidence>
<dbReference type="EMBL" id="UFWZ01000001">
    <property type="protein sequence ID" value="SUY48500.1"/>
    <property type="molecule type" value="Genomic_DNA"/>
</dbReference>
<dbReference type="InterPro" id="IPR017871">
    <property type="entry name" value="ABC_transporter-like_CS"/>
</dbReference>
<dbReference type="PROSITE" id="PS50893">
    <property type="entry name" value="ABC_TRANSPORTER_2"/>
    <property type="match status" value="1"/>
</dbReference>
<dbReference type="GO" id="GO:0005524">
    <property type="term" value="F:ATP binding"/>
    <property type="evidence" value="ECO:0007669"/>
    <property type="project" value="UniProtKB-KW"/>
</dbReference>
<dbReference type="SMART" id="SM00382">
    <property type="entry name" value="AAA"/>
    <property type="match status" value="1"/>
</dbReference>
<dbReference type="InterPro" id="IPR003593">
    <property type="entry name" value="AAA+_ATPase"/>
</dbReference>
<comment type="similarity">
    <text evidence="1">Belongs to the ABC transporter superfamily.</text>
</comment>
<dbReference type="EC" id="3.6.3.-" evidence="6"/>
<evidence type="ECO:0000313" key="6">
    <source>
        <dbReference type="EMBL" id="SUY48500.1"/>
    </source>
</evidence>
<dbReference type="AlphaFoldDB" id="A0A381JB56"/>
<organism evidence="6 7">
    <name type="scientific">Clostridium putrefaciens</name>
    <dbReference type="NCBI Taxonomy" id="99675"/>
    <lineage>
        <taxon>Bacteria</taxon>
        <taxon>Bacillati</taxon>
        <taxon>Bacillota</taxon>
        <taxon>Clostridia</taxon>
        <taxon>Eubacteriales</taxon>
        <taxon>Clostridiaceae</taxon>
        <taxon>Clostridium</taxon>
    </lineage>
</organism>
<keyword evidence="6" id="KW-0378">Hydrolase</keyword>
<accession>A0A381JB56</accession>
<dbReference type="SUPFAM" id="SSF52540">
    <property type="entry name" value="P-loop containing nucleoside triphosphate hydrolases"/>
    <property type="match status" value="1"/>
</dbReference>
<feature type="domain" description="ABC transporter" evidence="5">
    <location>
        <begin position="2"/>
        <end position="228"/>
    </location>
</feature>
<reference evidence="6 7" key="1">
    <citation type="submission" date="2018-06" db="EMBL/GenBank/DDBJ databases">
        <authorList>
            <consortium name="Pathogen Informatics"/>
            <person name="Doyle S."/>
        </authorList>
    </citation>
    <scope>NUCLEOTIDE SEQUENCE [LARGE SCALE GENOMIC DNA]</scope>
    <source>
        <strain evidence="6 7">NCTC9836</strain>
    </source>
</reference>
<keyword evidence="7" id="KW-1185">Reference proteome</keyword>
<dbReference type="PANTHER" id="PTHR43335">
    <property type="entry name" value="ABC TRANSPORTER, ATP-BINDING PROTEIN"/>
    <property type="match status" value="1"/>
</dbReference>
<name>A0A381JB56_9CLOT</name>
<dbReference type="Pfam" id="PF00005">
    <property type="entry name" value="ABC_tran"/>
    <property type="match status" value="1"/>
</dbReference>
<evidence type="ECO:0000259" key="5">
    <source>
        <dbReference type="PROSITE" id="PS50893"/>
    </source>
</evidence>
<protein>
    <submittedName>
        <fullName evidence="6">ABC transporter</fullName>
        <ecNumber evidence="6">3.6.3.-</ecNumber>
    </submittedName>
</protein>
<evidence type="ECO:0000256" key="2">
    <source>
        <dbReference type="ARBA" id="ARBA00022448"/>
    </source>
</evidence>
<keyword evidence="3" id="KW-0547">Nucleotide-binding</keyword>
<sequence length="241" mass="26358">MIEIFHLTKKYKSLVAINDVSFSIKPGTITGFVGPNGAGKSTTLRCIVGLTTPTSGTTTVFGTKYNNLKNPSRSIGVVLDASSLHPGRSGYSTLKIASTINGVPDSRIEQVLEECGLTPLEGKRKIKSYSLGMRQRLCIAQALLANPKILILDEPVNGLDPHGIRWIRSILRKFVDDGGTVLLSSHLLSEVQKIADHVVMICGGKILADKPLKELLAEGNDLEEIYIKYTEQFYRRGAYEN</sequence>
<keyword evidence="2" id="KW-0813">Transport</keyword>
<dbReference type="Gene3D" id="3.40.50.300">
    <property type="entry name" value="P-loop containing nucleotide triphosphate hydrolases"/>
    <property type="match status" value="1"/>
</dbReference>